<keyword evidence="5 7" id="KW-0456">Lyase</keyword>
<evidence type="ECO:0000256" key="6">
    <source>
        <dbReference type="ARBA" id="ARBA00023316"/>
    </source>
</evidence>
<evidence type="ECO:0000256" key="4">
    <source>
        <dbReference type="ARBA" id="ARBA00023136"/>
    </source>
</evidence>
<evidence type="ECO:0000256" key="3">
    <source>
        <dbReference type="ARBA" id="ARBA00022989"/>
    </source>
</evidence>
<protein>
    <recommendedName>
        <fullName evidence="7">Endolytic murein transglycosylase</fullName>
        <ecNumber evidence="7">4.2.2.29</ecNumber>
    </recommendedName>
    <alternativeName>
        <fullName evidence="7">Peptidoglycan lytic transglycosylase</fullName>
    </alternativeName>
    <alternativeName>
        <fullName evidence="7">Peptidoglycan polymerization terminase</fullName>
    </alternativeName>
</protein>
<organism evidence="9 10">
    <name type="scientific">Weissella oryzae (strain DSM 25784 / JCM 18191 / LMG 30913 / SG25)</name>
    <dbReference type="NCBI Taxonomy" id="1329250"/>
    <lineage>
        <taxon>Bacteria</taxon>
        <taxon>Bacillati</taxon>
        <taxon>Bacillota</taxon>
        <taxon>Bacilli</taxon>
        <taxon>Lactobacillales</taxon>
        <taxon>Lactobacillaceae</taxon>
        <taxon>Weissella</taxon>
    </lineage>
</organism>
<comment type="subcellular location">
    <subcellularLocation>
        <location evidence="7">Cell membrane</location>
        <topology evidence="7">Single-pass membrane protein</topology>
    </subcellularLocation>
</comment>
<keyword evidence="4 7" id="KW-0472">Membrane</keyword>
<dbReference type="AlphaFoldDB" id="A0A069D210"/>
<comment type="catalytic activity">
    <reaction evidence="7">
        <text>a peptidoglycan chain = a peptidoglycan chain with N-acetyl-1,6-anhydromuramyl-[peptide] at the reducing end + a peptidoglycan chain with N-acetylglucosamine at the non-reducing end.</text>
        <dbReference type="EC" id="4.2.2.29"/>
    </reaction>
</comment>
<evidence type="ECO:0000313" key="9">
    <source>
        <dbReference type="EMBL" id="GAK31411.1"/>
    </source>
</evidence>
<keyword evidence="2 7" id="KW-0812">Transmembrane</keyword>
<dbReference type="GO" id="GO:0071555">
    <property type="term" value="P:cell wall organization"/>
    <property type="evidence" value="ECO:0007669"/>
    <property type="project" value="UniProtKB-KW"/>
</dbReference>
<dbReference type="NCBIfam" id="TIGR00247">
    <property type="entry name" value="endolytic transglycosylase MltG"/>
    <property type="match status" value="1"/>
</dbReference>
<dbReference type="CDD" id="cd08010">
    <property type="entry name" value="MltG_like"/>
    <property type="match status" value="1"/>
</dbReference>
<evidence type="ECO:0000256" key="8">
    <source>
        <dbReference type="SAM" id="MobiDB-lite"/>
    </source>
</evidence>
<sequence length="393" mass="42864">MQKFEARTTRQDSAKKQRPGGKKPKQSKRMRIIIAVIGLLLVIGIGYAVYYHAEVTNYSALDSSSKREQQIEIKSGTSTKAIATDLKNKGVIRSDKAFLHYIDVKNVAELKAGYYLLSPAMSLSTITTKLSAGGSPYPLNGKGAVTVREGENAEAIAKEVAVETNFSAKEFLAALNDTSFLNRLKAAYPGLLDDAVNAQNVRYKLEGYLYPATYEVKNAANVRQIINQMVAADYEKMSPYFDQIKQSGMTVQQVMTLASLVEREGTSQDNRGIIAGVFLNRIKVNMPLASDVAVKYALDTDKANLSDADVKVNSPYNLYANTGFGPGPFDSPTVSSVEAVLNPKDQDKGYLFFVANLKTGEIYYSKTYDDQLKNTSKVQSANNAAGAASKSSK</sequence>
<dbReference type="eggNOG" id="COG1559">
    <property type="taxonomic scope" value="Bacteria"/>
</dbReference>
<gene>
    <name evidence="9" type="primary">pabC</name>
    <name evidence="7" type="synonym">mltG</name>
    <name evidence="9" type="ORF">WOSG25_091100</name>
</gene>
<comment type="similarity">
    <text evidence="7">Belongs to the transglycosylase MltG family.</text>
</comment>
<dbReference type="STRING" id="1329250.WOSG25_091100"/>
<keyword evidence="1 7" id="KW-1003">Cell membrane</keyword>
<dbReference type="InterPro" id="IPR003770">
    <property type="entry name" value="MLTG-like"/>
</dbReference>
<reference evidence="10" key="1">
    <citation type="journal article" date="2014" name="Genome Announc.">
        <title>Draft genome sequence of Weissella oryzae SG25T, isolated from fermented rice grains.</title>
        <authorList>
            <person name="Tanizawa Y."/>
            <person name="Fujisawa T."/>
            <person name="Mochizuki T."/>
            <person name="Kaminuma E."/>
            <person name="Suzuki Y."/>
            <person name="Nakamura Y."/>
            <person name="Tohno M."/>
        </authorList>
    </citation>
    <scope>NUCLEOTIDE SEQUENCE [LARGE SCALE GENOMIC DNA]</scope>
    <source>
        <strain evidence="10">DSM 25784 / JCM 18191 / LMG 30913 / SG25</strain>
    </source>
</reference>
<feature type="compositionally biased region" description="Basic and acidic residues" evidence="8">
    <location>
        <begin position="1"/>
        <end position="15"/>
    </location>
</feature>
<evidence type="ECO:0000256" key="1">
    <source>
        <dbReference type="ARBA" id="ARBA00022475"/>
    </source>
</evidence>
<dbReference type="HAMAP" id="MF_02065">
    <property type="entry name" value="MltG"/>
    <property type="match status" value="1"/>
</dbReference>
<comment type="function">
    <text evidence="7">Functions as a peptidoglycan terminase that cleaves nascent peptidoglycan strands endolytically to terminate their elongation.</text>
</comment>
<feature type="region of interest" description="Disordered" evidence="8">
    <location>
        <begin position="1"/>
        <end position="26"/>
    </location>
</feature>
<dbReference type="PANTHER" id="PTHR30518">
    <property type="entry name" value="ENDOLYTIC MUREIN TRANSGLYCOSYLASE"/>
    <property type="match status" value="1"/>
</dbReference>
<dbReference type="GO" id="GO:0009252">
    <property type="term" value="P:peptidoglycan biosynthetic process"/>
    <property type="evidence" value="ECO:0007669"/>
    <property type="project" value="UniProtKB-UniRule"/>
</dbReference>
<name>A0A069D210_WEIOS</name>
<dbReference type="Proteomes" id="UP000030643">
    <property type="component" value="Unassembled WGS sequence"/>
</dbReference>
<evidence type="ECO:0000313" key="10">
    <source>
        <dbReference type="Proteomes" id="UP000030643"/>
    </source>
</evidence>
<keyword evidence="3 7" id="KW-1133">Transmembrane helix</keyword>
<dbReference type="Pfam" id="PF02618">
    <property type="entry name" value="YceG"/>
    <property type="match status" value="1"/>
</dbReference>
<dbReference type="GO" id="GO:0008932">
    <property type="term" value="F:lytic endotransglycosylase activity"/>
    <property type="evidence" value="ECO:0007669"/>
    <property type="project" value="UniProtKB-UniRule"/>
</dbReference>
<feature type="compositionally biased region" description="Basic residues" evidence="8">
    <location>
        <begin position="16"/>
        <end position="26"/>
    </location>
</feature>
<keyword evidence="10" id="KW-1185">Reference proteome</keyword>
<dbReference type="PANTHER" id="PTHR30518:SF2">
    <property type="entry name" value="ENDOLYTIC MUREIN TRANSGLYCOSYLASE"/>
    <property type="match status" value="1"/>
</dbReference>
<dbReference type="Gene3D" id="3.30.1490.480">
    <property type="entry name" value="Endolytic murein transglycosylase"/>
    <property type="match status" value="1"/>
</dbReference>
<dbReference type="OrthoDB" id="9814591at2"/>
<proteinExistence type="inferred from homology"/>
<accession>A0A069D210</accession>
<dbReference type="EMBL" id="DF820492">
    <property type="protein sequence ID" value="GAK31411.1"/>
    <property type="molecule type" value="Genomic_DNA"/>
</dbReference>
<dbReference type="GO" id="GO:0005886">
    <property type="term" value="C:plasma membrane"/>
    <property type="evidence" value="ECO:0007669"/>
    <property type="project" value="UniProtKB-SubCell"/>
</dbReference>
<dbReference type="EC" id="4.2.2.29" evidence="7"/>
<keyword evidence="6 7" id="KW-0961">Cell wall biogenesis/degradation</keyword>
<dbReference type="RefSeq" id="WP_027699387.1">
    <property type="nucleotide sequence ID" value="NZ_DF820492.1"/>
</dbReference>
<feature type="site" description="Important for catalytic activity" evidence="7">
    <location>
        <position position="264"/>
    </location>
</feature>
<evidence type="ECO:0000256" key="7">
    <source>
        <dbReference type="HAMAP-Rule" id="MF_02065"/>
    </source>
</evidence>
<feature type="transmembrane region" description="Helical" evidence="7">
    <location>
        <begin position="32"/>
        <end position="53"/>
    </location>
</feature>
<evidence type="ECO:0000256" key="5">
    <source>
        <dbReference type="ARBA" id="ARBA00023239"/>
    </source>
</evidence>
<evidence type="ECO:0000256" key="2">
    <source>
        <dbReference type="ARBA" id="ARBA00022692"/>
    </source>
</evidence>